<dbReference type="EnsemblPlants" id="AET7Gv21183100.11">
    <property type="protein sequence ID" value="AET7Gv21183100.11"/>
    <property type="gene ID" value="AET7Gv21183100"/>
</dbReference>
<feature type="compositionally biased region" description="Low complexity" evidence="1">
    <location>
        <begin position="16"/>
        <end position="25"/>
    </location>
</feature>
<accession>A0A453T0U2</accession>
<proteinExistence type="predicted"/>
<organism evidence="2 3">
    <name type="scientific">Aegilops tauschii subsp. strangulata</name>
    <name type="common">Goatgrass</name>
    <dbReference type="NCBI Taxonomy" id="200361"/>
    <lineage>
        <taxon>Eukaryota</taxon>
        <taxon>Viridiplantae</taxon>
        <taxon>Streptophyta</taxon>
        <taxon>Embryophyta</taxon>
        <taxon>Tracheophyta</taxon>
        <taxon>Spermatophyta</taxon>
        <taxon>Magnoliopsida</taxon>
        <taxon>Liliopsida</taxon>
        <taxon>Poales</taxon>
        <taxon>Poaceae</taxon>
        <taxon>BOP clade</taxon>
        <taxon>Pooideae</taxon>
        <taxon>Triticodae</taxon>
        <taxon>Triticeae</taxon>
        <taxon>Triticinae</taxon>
        <taxon>Aegilops</taxon>
    </lineage>
</organism>
<keyword evidence="3" id="KW-1185">Reference proteome</keyword>
<evidence type="ECO:0000256" key="1">
    <source>
        <dbReference type="SAM" id="MobiDB-lite"/>
    </source>
</evidence>
<feature type="region of interest" description="Disordered" evidence="1">
    <location>
        <begin position="74"/>
        <end position="94"/>
    </location>
</feature>
<dbReference type="Proteomes" id="UP000015105">
    <property type="component" value="Chromosome 7D"/>
</dbReference>
<name>A0A453T0U2_AEGTS</name>
<reference evidence="2" key="4">
    <citation type="submission" date="2019-03" db="UniProtKB">
        <authorList>
            <consortium name="EnsemblPlants"/>
        </authorList>
    </citation>
    <scope>IDENTIFICATION</scope>
</reference>
<protein>
    <submittedName>
        <fullName evidence="2">Uncharacterized protein</fullName>
    </submittedName>
</protein>
<evidence type="ECO:0000313" key="2">
    <source>
        <dbReference type="EnsemblPlants" id="AET7Gv21183100.11"/>
    </source>
</evidence>
<reference evidence="3" key="2">
    <citation type="journal article" date="2017" name="Nat. Plants">
        <title>The Aegilops tauschii genome reveals multiple impacts of transposons.</title>
        <authorList>
            <person name="Zhao G."/>
            <person name="Zou C."/>
            <person name="Li K."/>
            <person name="Wang K."/>
            <person name="Li T."/>
            <person name="Gao L."/>
            <person name="Zhang X."/>
            <person name="Wang H."/>
            <person name="Yang Z."/>
            <person name="Liu X."/>
            <person name="Jiang W."/>
            <person name="Mao L."/>
            <person name="Kong X."/>
            <person name="Jiao Y."/>
            <person name="Jia J."/>
        </authorList>
    </citation>
    <scope>NUCLEOTIDE SEQUENCE [LARGE SCALE GENOMIC DNA]</scope>
    <source>
        <strain evidence="3">cv. AL8/78</strain>
    </source>
</reference>
<dbReference type="Gramene" id="AET7Gv21183100.11">
    <property type="protein sequence ID" value="AET7Gv21183100.11"/>
    <property type="gene ID" value="AET7Gv21183100"/>
</dbReference>
<dbReference type="AlphaFoldDB" id="A0A453T0U2"/>
<reference evidence="3" key="1">
    <citation type="journal article" date="2014" name="Science">
        <title>Ancient hybridizations among the ancestral genomes of bread wheat.</title>
        <authorList>
            <consortium name="International Wheat Genome Sequencing Consortium,"/>
            <person name="Marcussen T."/>
            <person name="Sandve S.R."/>
            <person name="Heier L."/>
            <person name="Spannagl M."/>
            <person name="Pfeifer M."/>
            <person name="Jakobsen K.S."/>
            <person name="Wulff B.B."/>
            <person name="Steuernagel B."/>
            <person name="Mayer K.F."/>
            <person name="Olsen O.A."/>
        </authorList>
    </citation>
    <scope>NUCLEOTIDE SEQUENCE [LARGE SCALE GENOMIC DNA]</scope>
    <source>
        <strain evidence="3">cv. AL8/78</strain>
    </source>
</reference>
<sequence length="124" mass="13057">MNEACSALARTTPAALTPIPALPSSLRHRPRASRSPLPIPSRPPIPAVPPFAAVDPFVAADLVATIPFRSRCRSHRYDPLEESPPISSLRSASGAAADPLQLSPPIAMQVTDVLVPISDIGIIL</sequence>
<reference evidence="2" key="5">
    <citation type="journal article" date="2021" name="G3 (Bethesda)">
        <title>Aegilops tauschii genome assembly Aet v5.0 features greater sequence contiguity and improved annotation.</title>
        <authorList>
            <person name="Wang L."/>
            <person name="Zhu T."/>
            <person name="Rodriguez J.C."/>
            <person name="Deal K.R."/>
            <person name="Dubcovsky J."/>
            <person name="McGuire P.E."/>
            <person name="Lux T."/>
            <person name="Spannagl M."/>
            <person name="Mayer K.F.X."/>
            <person name="Baldrich P."/>
            <person name="Meyers B.C."/>
            <person name="Huo N."/>
            <person name="Gu Y.Q."/>
            <person name="Zhou H."/>
            <person name="Devos K.M."/>
            <person name="Bennetzen J.L."/>
            <person name="Unver T."/>
            <person name="Budak H."/>
            <person name="Gulick P.J."/>
            <person name="Galiba G."/>
            <person name="Kalapos B."/>
            <person name="Nelson D.R."/>
            <person name="Li P."/>
            <person name="You F.M."/>
            <person name="Luo M.C."/>
            <person name="Dvorak J."/>
        </authorList>
    </citation>
    <scope>NUCLEOTIDE SEQUENCE [LARGE SCALE GENOMIC DNA]</scope>
    <source>
        <strain evidence="2">cv. AL8/78</strain>
    </source>
</reference>
<feature type="region of interest" description="Disordered" evidence="1">
    <location>
        <begin position="16"/>
        <end position="41"/>
    </location>
</feature>
<reference evidence="2" key="3">
    <citation type="journal article" date="2017" name="Nature">
        <title>Genome sequence of the progenitor of the wheat D genome Aegilops tauschii.</title>
        <authorList>
            <person name="Luo M.C."/>
            <person name="Gu Y.Q."/>
            <person name="Puiu D."/>
            <person name="Wang H."/>
            <person name="Twardziok S.O."/>
            <person name="Deal K.R."/>
            <person name="Huo N."/>
            <person name="Zhu T."/>
            <person name="Wang L."/>
            <person name="Wang Y."/>
            <person name="McGuire P.E."/>
            <person name="Liu S."/>
            <person name="Long H."/>
            <person name="Ramasamy R.K."/>
            <person name="Rodriguez J.C."/>
            <person name="Van S.L."/>
            <person name="Yuan L."/>
            <person name="Wang Z."/>
            <person name="Xia Z."/>
            <person name="Xiao L."/>
            <person name="Anderson O.D."/>
            <person name="Ouyang S."/>
            <person name="Liang Y."/>
            <person name="Zimin A.V."/>
            <person name="Pertea G."/>
            <person name="Qi P."/>
            <person name="Bennetzen J.L."/>
            <person name="Dai X."/>
            <person name="Dawson M.W."/>
            <person name="Muller H.G."/>
            <person name="Kugler K."/>
            <person name="Rivarola-Duarte L."/>
            <person name="Spannagl M."/>
            <person name="Mayer K.F.X."/>
            <person name="Lu F.H."/>
            <person name="Bevan M.W."/>
            <person name="Leroy P."/>
            <person name="Li P."/>
            <person name="You F.M."/>
            <person name="Sun Q."/>
            <person name="Liu Z."/>
            <person name="Lyons E."/>
            <person name="Wicker T."/>
            <person name="Salzberg S.L."/>
            <person name="Devos K.M."/>
            <person name="Dvorak J."/>
        </authorList>
    </citation>
    <scope>NUCLEOTIDE SEQUENCE [LARGE SCALE GENOMIC DNA]</scope>
    <source>
        <strain evidence="2">cv. AL8/78</strain>
    </source>
</reference>
<evidence type="ECO:0000313" key="3">
    <source>
        <dbReference type="Proteomes" id="UP000015105"/>
    </source>
</evidence>